<dbReference type="RefSeq" id="WP_038621375.1">
    <property type="nucleotide sequence ID" value="NZ_CP009583.1"/>
</dbReference>
<sequence>MATANQRLKTLRLINGMSQAYFAAILGVKQPQLSMIEKGDRELTSHNMLAARMYFRLPADYFDGREITYLPHHLNFRRKKLTKTQANMAAQTFGLIEENFAHYENPLDDLPTSPTMTRHSAEDIRAIAADARAHIGIKPDTPINNVTRCMDRIGIVVTPLSNPLLPKDKIDGISTPMQSSHAFVTTLNYNTPGDRFRFSAAHELGHILMHTNNHKKSLADKEAEADDFASAFLMPEKPMLDLLTPDLTLNGYAALKSKWGTSIQSLIRRAHDLGVIDDDRYRSLYMQLSGRGWRKNEPVKVLLEKIIHEPPQLFIRQQFEEKNEYPLAAVTELPRRK</sequence>
<reference evidence="3" key="1">
    <citation type="journal article" date="2014" name="Genome Med.">
        <title>Next generation sequencing analysis of nine Corynebacterium ulcerans isolates reveals zoonotic transmission and a novel putative diphtheria toxin-encoding pathogenicity island.</title>
        <authorList>
            <person name="Meinel D.M."/>
            <person name="Margos G."/>
            <person name="Konrad R."/>
            <person name="Krebs S."/>
            <person name="Blum H."/>
            <person name="Sing A."/>
        </authorList>
    </citation>
    <scope>NUCLEOTIDE SEQUENCE</scope>
    <source>
        <strain evidence="3">KL251</strain>
    </source>
</reference>
<dbReference type="Gene3D" id="1.10.10.2910">
    <property type="match status" value="1"/>
</dbReference>
<evidence type="ECO:0000313" key="3">
    <source>
        <dbReference type="EMBL" id="AJE75812.1"/>
    </source>
</evidence>
<dbReference type="EMBL" id="KP019622">
    <property type="protein sequence ID" value="AJE75812.1"/>
    <property type="molecule type" value="Genomic_DNA"/>
</dbReference>
<accession>A0A0C4XBR2</accession>
<evidence type="ECO:0000259" key="2">
    <source>
        <dbReference type="PROSITE" id="PS50943"/>
    </source>
</evidence>
<dbReference type="SUPFAM" id="SSF47413">
    <property type="entry name" value="lambda repressor-like DNA-binding domains"/>
    <property type="match status" value="1"/>
</dbReference>
<proteinExistence type="inferred from homology"/>
<dbReference type="PANTHER" id="PTHR43236:SF1">
    <property type="entry name" value="BLL7220 PROTEIN"/>
    <property type="match status" value="1"/>
</dbReference>
<name>A0A0C4XBR2_CORUL</name>
<dbReference type="KEGG" id="cuq:Cul210931_0176"/>
<dbReference type="Pfam" id="PF01381">
    <property type="entry name" value="HTH_3"/>
    <property type="match status" value="1"/>
</dbReference>
<dbReference type="InterPro" id="IPR001387">
    <property type="entry name" value="Cro/C1-type_HTH"/>
</dbReference>
<dbReference type="InterPro" id="IPR010982">
    <property type="entry name" value="Lambda_DNA-bd_dom_sf"/>
</dbReference>
<dbReference type="KEGG" id="cuz:Cul05146_0184"/>
<organism evidence="3">
    <name type="scientific">Corynebacterium ulcerans</name>
    <dbReference type="NCBI Taxonomy" id="65058"/>
    <lineage>
        <taxon>Bacteria</taxon>
        <taxon>Bacillati</taxon>
        <taxon>Actinomycetota</taxon>
        <taxon>Actinomycetes</taxon>
        <taxon>Mycobacteriales</taxon>
        <taxon>Corynebacteriaceae</taxon>
        <taxon>Corynebacterium</taxon>
    </lineage>
</organism>
<evidence type="ECO:0000256" key="1">
    <source>
        <dbReference type="ARBA" id="ARBA00007227"/>
    </source>
</evidence>
<protein>
    <recommendedName>
        <fullName evidence="2">HTH cro/C1-type domain-containing protein</fullName>
    </recommendedName>
</protein>
<dbReference type="InterPro" id="IPR052345">
    <property type="entry name" value="Rad_response_metalloprotease"/>
</dbReference>
<dbReference type="Gene3D" id="1.10.260.40">
    <property type="entry name" value="lambda repressor-like DNA-binding domains"/>
    <property type="match status" value="1"/>
</dbReference>
<dbReference type="CDD" id="cd00093">
    <property type="entry name" value="HTH_XRE"/>
    <property type="match status" value="1"/>
</dbReference>
<dbReference type="GO" id="GO:0003677">
    <property type="term" value="F:DNA binding"/>
    <property type="evidence" value="ECO:0007669"/>
    <property type="project" value="InterPro"/>
</dbReference>
<dbReference type="PANTHER" id="PTHR43236">
    <property type="entry name" value="ANTITOXIN HIGA1"/>
    <property type="match status" value="1"/>
</dbReference>
<dbReference type="PROSITE" id="PS50943">
    <property type="entry name" value="HTH_CROC1"/>
    <property type="match status" value="1"/>
</dbReference>
<dbReference type="InterPro" id="IPR010359">
    <property type="entry name" value="IrrE_HExxH"/>
</dbReference>
<comment type="similarity">
    <text evidence="1">Belongs to the short-chain fatty acyl-CoA assimilation regulator (ScfR) family.</text>
</comment>
<feature type="domain" description="HTH cro/C1-type" evidence="2">
    <location>
        <begin position="8"/>
        <end position="62"/>
    </location>
</feature>
<dbReference type="AlphaFoldDB" id="A0A0C4XBR2"/>
<dbReference type="Pfam" id="PF06114">
    <property type="entry name" value="Peptidase_M78"/>
    <property type="match status" value="1"/>
</dbReference>
<dbReference type="SMART" id="SM00530">
    <property type="entry name" value="HTH_XRE"/>
    <property type="match status" value="1"/>
</dbReference>